<feature type="compositionally biased region" description="Polar residues" evidence="1">
    <location>
        <begin position="26"/>
        <end position="57"/>
    </location>
</feature>
<feature type="compositionally biased region" description="Low complexity" evidence="1">
    <location>
        <begin position="75"/>
        <end position="98"/>
    </location>
</feature>
<proteinExistence type="predicted"/>
<keyword evidence="4" id="KW-1185">Reference proteome</keyword>
<evidence type="ECO:0000313" key="3">
    <source>
        <dbReference type="EMBL" id="KAF2640163.1"/>
    </source>
</evidence>
<feature type="transmembrane region" description="Helical" evidence="2">
    <location>
        <begin position="139"/>
        <end position="161"/>
    </location>
</feature>
<dbReference type="AlphaFoldDB" id="A0A6A6S0E9"/>
<keyword evidence="2" id="KW-0472">Membrane</keyword>
<sequence length="217" mass="23173">MASQEIRTSTTKGSGILVSIGPTIDPTLNPTPSDLTVIITSLPSSFPSDTPVSTSPNPTISVTPYEPPPPPPPHTSSTITTLPSSTITSSPPIDIYTPRTASPSPITTNDSHPPLPSEPLDPYTHPGPECSTGAGKETVIGLSVAIGILVMGMVASGLMYWRLWKAKKRAVRTSAILSDRCHKDGVDARIRQLEEEVRSLEWLEKGAWDRRGDGDSR</sequence>
<keyword evidence="2" id="KW-1133">Transmembrane helix</keyword>
<gene>
    <name evidence="3" type="ORF">P280DRAFT_480641</name>
</gene>
<dbReference type="Proteomes" id="UP000799753">
    <property type="component" value="Unassembled WGS sequence"/>
</dbReference>
<organism evidence="3 4">
    <name type="scientific">Massarina eburnea CBS 473.64</name>
    <dbReference type="NCBI Taxonomy" id="1395130"/>
    <lineage>
        <taxon>Eukaryota</taxon>
        <taxon>Fungi</taxon>
        <taxon>Dikarya</taxon>
        <taxon>Ascomycota</taxon>
        <taxon>Pezizomycotina</taxon>
        <taxon>Dothideomycetes</taxon>
        <taxon>Pleosporomycetidae</taxon>
        <taxon>Pleosporales</taxon>
        <taxon>Massarineae</taxon>
        <taxon>Massarinaceae</taxon>
        <taxon>Massarina</taxon>
    </lineage>
</organism>
<feature type="compositionally biased region" description="Pro residues" evidence="1">
    <location>
        <begin position="65"/>
        <end position="74"/>
    </location>
</feature>
<accession>A0A6A6S0E9</accession>
<feature type="region of interest" description="Disordered" evidence="1">
    <location>
        <begin position="1"/>
        <end position="132"/>
    </location>
</feature>
<protein>
    <submittedName>
        <fullName evidence="3">Uncharacterized protein</fullName>
    </submittedName>
</protein>
<keyword evidence="2" id="KW-0812">Transmembrane</keyword>
<feature type="compositionally biased region" description="Polar residues" evidence="1">
    <location>
        <begin position="99"/>
        <end position="111"/>
    </location>
</feature>
<dbReference type="EMBL" id="MU006785">
    <property type="protein sequence ID" value="KAF2640163.1"/>
    <property type="molecule type" value="Genomic_DNA"/>
</dbReference>
<evidence type="ECO:0000313" key="4">
    <source>
        <dbReference type="Proteomes" id="UP000799753"/>
    </source>
</evidence>
<evidence type="ECO:0000256" key="2">
    <source>
        <dbReference type="SAM" id="Phobius"/>
    </source>
</evidence>
<name>A0A6A6S0E9_9PLEO</name>
<dbReference type="OrthoDB" id="10661150at2759"/>
<feature type="compositionally biased region" description="Polar residues" evidence="1">
    <location>
        <begin position="1"/>
        <end position="13"/>
    </location>
</feature>
<reference evidence="3" key="1">
    <citation type="journal article" date="2020" name="Stud. Mycol.">
        <title>101 Dothideomycetes genomes: a test case for predicting lifestyles and emergence of pathogens.</title>
        <authorList>
            <person name="Haridas S."/>
            <person name="Albert R."/>
            <person name="Binder M."/>
            <person name="Bloem J."/>
            <person name="Labutti K."/>
            <person name="Salamov A."/>
            <person name="Andreopoulos B."/>
            <person name="Baker S."/>
            <person name="Barry K."/>
            <person name="Bills G."/>
            <person name="Bluhm B."/>
            <person name="Cannon C."/>
            <person name="Castanera R."/>
            <person name="Culley D."/>
            <person name="Daum C."/>
            <person name="Ezra D."/>
            <person name="Gonzalez J."/>
            <person name="Henrissat B."/>
            <person name="Kuo A."/>
            <person name="Liang C."/>
            <person name="Lipzen A."/>
            <person name="Lutzoni F."/>
            <person name="Magnuson J."/>
            <person name="Mondo S."/>
            <person name="Nolan M."/>
            <person name="Ohm R."/>
            <person name="Pangilinan J."/>
            <person name="Park H.-J."/>
            <person name="Ramirez L."/>
            <person name="Alfaro M."/>
            <person name="Sun H."/>
            <person name="Tritt A."/>
            <person name="Yoshinaga Y."/>
            <person name="Zwiers L.-H."/>
            <person name="Turgeon B."/>
            <person name="Goodwin S."/>
            <person name="Spatafora J."/>
            <person name="Crous P."/>
            <person name="Grigoriev I."/>
        </authorList>
    </citation>
    <scope>NUCLEOTIDE SEQUENCE</scope>
    <source>
        <strain evidence="3">CBS 473.64</strain>
    </source>
</reference>
<evidence type="ECO:0000256" key="1">
    <source>
        <dbReference type="SAM" id="MobiDB-lite"/>
    </source>
</evidence>